<feature type="compositionally biased region" description="Polar residues" evidence="1">
    <location>
        <begin position="316"/>
        <end position="327"/>
    </location>
</feature>
<organism evidence="2 3">
    <name type="scientific">Bugula neritina</name>
    <name type="common">Brown bryozoan</name>
    <name type="synonym">Sertularia neritina</name>
    <dbReference type="NCBI Taxonomy" id="10212"/>
    <lineage>
        <taxon>Eukaryota</taxon>
        <taxon>Metazoa</taxon>
        <taxon>Spiralia</taxon>
        <taxon>Lophotrochozoa</taxon>
        <taxon>Bryozoa</taxon>
        <taxon>Gymnolaemata</taxon>
        <taxon>Cheilostomatida</taxon>
        <taxon>Flustrina</taxon>
        <taxon>Buguloidea</taxon>
        <taxon>Bugulidae</taxon>
        <taxon>Bugula</taxon>
    </lineage>
</organism>
<feature type="region of interest" description="Disordered" evidence="1">
    <location>
        <begin position="1"/>
        <end position="26"/>
    </location>
</feature>
<feature type="region of interest" description="Disordered" evidence="1">
    <location>
        <begin position="172"/>
        <end position="195"/>
    </location>
</feature>
<accession>A0A7J7K2F6</accession>
<feature type="compositionally biased region" description="Polar residues" evidence="1">
    <location>
        <begin position="234"/>
        <end position="244"/>
    </location>
</feature>
<keyword evidence="3" id="KW-1185">Reference proteome</keyword>
<evidence type="ECO:0000313" key="3">
    <source>
        <dbReference type="Proteomes" id="UP000593567"/>
    </source>
</evidence>
<proteinExistence type="predicted"/>
<feature type="region of interest" description="Disordered" evidence="1">
    <location>
        <begin position="313"/>
        <end position="409"/>
    </location>
</feature>
<comment type="caution">
    <text evidence="2">The sequence shown here is derived from an EMBL/GenBank/DDBJ whole genome shotgun (WGS) entry which is preliminary data.</text>
</comment>
<feature type="compositionally biased region" description="Polar residues" evidence="1">
    <location>
        <begin position="217"/>
        <end position="226"/>
    </location>
</feature>
<sequence>MSNQLAKTSDPCSAMPMCRGSERGNSPSLVKRITSESCHTIEDFSFCDDEFEGILGLIAQRYDISDDVISSGEQQPAPPCFPLQSLIPCTTSSNRVQSADWRAESSAPLRSQGQTGGHLLANLPPCKKTSEAYSRIIEESLPSIVTRKENGKMMSKRTNVALQSLLETGDACGSGVTSGTKQKKITADEKGEATTSTPLTKVITLPPLLDGGNCSVSQLSTKSTLGRNARQRGKTITNKNNSQAVDVASPPVTKSHHGDNEGDDNKTAVCKGRNAADEPESTEQCAMLPSLINEKDTARKRKRGRACRKIAPIIERTTTSNSQTENSKVAPPSTVKDKDTARKRKKRRTCRKIAPIMERTTTSKSGTTNSKVTSPSTSKGHHGASERNASKTTVCKDKNAADEPGSGRQIRTLPLLLDDESSTNSESEAAAKSKREAILEMIKSKRNIIRLRPSKNGTIIDNKTSGETTFLEKGLKTVRTFSVNRTRETQLPCKTHVEITRNQLKENPWLIHDRIKRERLENVQLFSSDLEPATTSDSKKSTSLPETPVSIHNLSSLSQNVSSLESLAYSDRTVTLKKHDVVSEEKGCSGSKQKPVKRKKLNLSWVSDSEDSAHKTDSLTTTAHPSTAGNVQKVYPMNVKTIEVCIKLHTESNPSTRIVHQCEAAEGGFTIRLPPIELNIHSANTPSKCWYCSHIRAATNIQAAKLF</sequence>
<protein>
    <submittedName>
        <fullName evidence="2">Uncharacterized protein</fullName>
    </submittedName>
</protein>
<gene>
    <name evidence="2" type="ORF">EB796_009614</name>
</gene>
<evidence type="ECO:0000313" key="2">
    <source>
        <dbReference type="EMBL" id="KAF6032114.1"/>
    </source>
</evidence>
<name>A0A7J7K2F6_BUGNE</name>
<feature type="region of interest" description="Disordered" evidence="1">
    <location>
        <begin position="217"/>
        <end position="283"/>
    </location>
</feature>
<dbReference type="EMBL" id="VXIV02001535">
    <property type="protein sequence ID" value="KAF6032114.1"/>
    <property type="molecule type" value="Genomic_DNA"/>
</dbReference>
<feature type="compositionally biased region" description="Basic and acidic residues" evidence="1">
    <location>
        <begin position="383"/>
        <end position="401"/>
    </location>
</feature>
<feature type="compositionally biased region" description="Basic residues" evidence="1">
    <location>
        <begin position="341"/>
        <end position="351"/>
    </location>
</feature>
<evidence type="ECO:0000256" key="1">
    <source>
        <dbReference type="SAM" id="MobiDB-lite"/>
    </source>
</evidence>
<dbReference type="Proteomes" id="UP000593567">
    <property type="component" value="Unassembled WGS sequence"/>
</dbReference>
<reference evidence="2" key="1">
    <citation type="submission" date="2020-06" db="EMBL/GenBank/DDBJ databases">
        <title>Draft genome of Bugula neritina, a colonial animal packing powerful symbionts and potential medicines.</title>
        <authorList>
            <person name="Rayko M."/>
        </authorList>
    </citation>
    <scope>NUCLEOTIDE SEQUENCE [LARGE SCALE GENOMIC DNA]</scope>
    <source>
        <strain evidence="2">Kwan_BN1</strain>
    </source>
</reference>
<dbReference type="AlphaFoldDB" id="A0A7J7K2F6"/>
<feature type="compositionally biased region" description="Polar residues" evidence="1">
    <location>
        <begin position="1"/>
        <end position="11"/>
    </location>
</feature>
<feature type="compositionally biased region" description="Low complexity" evidence="1">
    <location>
        <begin position="360"/>
        <end position="374"/>
    </location>
</feature>
<feature type="compositionally biased region" description="Basic and acidic residues" evidence="1">
    <location>
        <begin position="256"/>
        <end position="266"/>
    </location>
</feature>